<protein>
    <submittedName>
        <fullName evidence="2">TIGR03086 family metal-binding protein</fullName>
    </submittedName>
</protein>
<gene>
    <name evidence="2" type="ORF">OG699_30245</name>
</gene>
<dbReference type="NCBIfam" id="TIGR03083">
    <property type="entry name" value="maleylpyruvate isomerase family mycothiol-dependent enzyme"/>
    <property type="match status" value="1"/>
</dbReference>
<proteinExistence type="predicted"/>
<dbReference type="InterPro" id="IPR034660">
    <property type="entry name" value="DinB/YfiT-like"/>
</dbReference>
<evidence type="ECO:0000313" key="2">
    <source>
        <dbReference type="EMBL" id="WTZ11880.1"/>
    </source>
</evidence>
<sequence>MNAMDPRPLYARAAAQIASLIATVRPEQLGGVTPCTEFDVRLLLSHMVGGTRRIAVIGAGGDGLAVRPFADGVPDDGWSAAYEEARAQVRAGWADDARLEAPVRVPWGEATGRIALAGYVMEAVTHTWDLSEALGRPLELDPELAEFALTIAARVLPDEGREDPELPFGSVAPVPEGADAYGRLAAWMGRRPLVTARR</sequence>
<name>A0AAU3I241_9ACTN</name>
<dbReference type="InterPro" id="IPR017517">
    <property type="entry name" value="Maleyloyr_isom"/>
</dbReference>
<accession>A0AAU3I241</accession>
<dbReference type="Gene3D" id="1.20.120.450">
    <property type="entry name" value="dinb family like domain"/>
    <property type="match status" value="1"/>
</dbReference>
<evidence type="ECO:0000259" key="1">
    <source>
        <dbReference type="Pfam" id="PF11716"/>
    </source>
</evidence>
<dbReference type="SUPFAM" id="SSF109854">
    <property type="entry name" value="DinB/YfiT-like putative metalloenzymes"/>
    <property type="match status" value="1"/>
</dbReference>
<dbReference type="NCBIfam" id="TIGR03086">
    <property type="entry name" value="TIGR03086 family metal-binding protein"/>
    <property type="match status" value="1"/>
</dbReference>
<dbReference type="AlphaFoldDB" id="A0AAU3I241"/>
<organism evidence="2">
    <name type="scientific">Streptomyces sp. NBC_01393</name>
    <dbReference type="NCBI Taxonomy" id="2903851"/>
    <lineage>
        <taxon>Bacteria</taxon>
        <taxon>Bacillati</taxon>
        <taxon>Actinomycetota</taxon>
        <taxon>Actinomycetes</taxon>
        <taxon>Kitasatosporales</taxon>
        <taxon>Streptomycetaceae</taxon>
        <taxon>Streptomyces</taxon>
    </lineage>
</organism>
<dbReference type="EMBL" id="CP109546">
    <property type="protein sequence ID" value="WTZ11880.1"/>
    <property type="molecule type" value="Genomic_DNA"/>
</dbReference>
<dbReference type="GO" id="GO:0046872">
    <property type="term" value="F:metal ion binding"/>
    <property type="evidence" value="ECO:0007669"/>
    <property type="project" value="InterPro"/>
</dbReference>
<dbReference type="InterPro" id="IPR024344">
    <property type="entry name" value="MDMPI_metal-binding"/>
</dbReference>
<reference evidence="2" key="1">
    <citation type="submission" date="2022-10" db="EMBL/GenBank/DDBJ databases">
        <title>The complete genomes of actinobacterial strains from the NBC collection.</title>
        <authorList>
            <person name="Joergensen T.S."/>
            <person name="Alvarez Arevalo M."/>
            <person name="Sterndorff E.B."/>
            <person name="Faurdal D."/>
            <person name="Vuksanovic O."/>
            <person name="Mourched A.-S."/>
            <person name="Charusanti P."/>
            <person name="Shaw S."/>
            <person name="Blin K."/>
            <person name="Weber T."/>
        </authorList>
    </citation>
    <scope>NUCLEOTIDE SEQUENCE</scope>
    <source>
        <strain evidence="2">NBC_01393</strain>
    </source>
</reference>
<feature type="domain" description="Mycothiol-dependent maleylpyruvate isomerase metal-binding" evidence="1">
    <location>
        <begin position="11"/>
        <end position="130"/>
    </location>
</feature>
<dbReference type="Pfam" id="PF11716">
    <property type="entry name" value="MDMPI_N"/>
    <property type="match status" value="1"/>
</dbReference>
<dbReference type="InterPro" id="IPR017520">
    <property type="entry name" value="CHP03086"/>
</dbReference>